<evidence type="ECO:0000313" key="3">
    <source>
        <dbReference type="Proteomes" id="UP000031737"/>
    </source>
</evidence>
<name>A0A061IT80_TRYRA</name>
<feature type="region of interest" description="Disordered" evidence="1">
    <location>
        <begin position="1"/>
        <end position="141"/>
    </location>
</feature>
<protein>
    <submittedName>
        <fullName evidence="2">Uncharacterized protein</fullName>
    </submittedName>
</protein>
<dbReference type="InterPro" id="IPR011057">
    <property type="entry name" value="Mss4-like_sf"/>
</dbReference>
<comment type="caution">
    <text evidence="2">The sequence shown here is derived from an EMBL/GenBank/DDBJ whole genome shotgun (WGS) entry which is preliminary data.</text>
</comment>
<gene>
    <name evidence="2" type="ORF">TRSC58_07248</name>
</gene>
<sequence length="392" mass="42498">MHPAIAELKRRNRVAGQRLTPIDARVTNITPKPPSHQRTSVSAHPTASTVRLYPCAQDAQSHPSSRFASTAKLEGGRGSHTISTTNRSTSKAKCDGARPVTHRTPANPRSAVVRARSRNNAEQEEHVSLREQGPSLPASDTASQGIEIQKTALNSMVSHDSFFESVSLLWGHASSKEIAKSTTSYAAVTGANEEKEVAFLEQYKNRDAWNHTLSQQILDVLQGDRMEEPFTTDLWARPLKGVAKNFSGYYACIRCHVPLVAPTHQILYLVRGIAAFSRMNTQAVEVRVSSVSAPNSSLAQKGDLLELQVHCQCCGGFLGILVPCTEIELAAGARSVFAVNSCCLEFVECARTPCRLDGIYGEDEGCLTGGITAKASCGSIEINFDDPSIFEM</sequence>
<dbReference type="Proteomes" id="UP000031737">
    <property type="component" value="Unassembled WGS sequence"/>
</dbReference>
<dbReference type="EMBL" id="AUPL01007293">
    <property type="protein sequence ID" value="ESL05130.1"/>
    <property type="molecule type" value="Genomic_DNA"/>
</dbReference>
<feature type="compositionally biased region" description="Basic and acidic residues" evidence="1">
    <location>
        <begin position="119"/>
        <end position="129"/>
    </location>
</feature>
<feature type="compositionally biased region" description="Polar residues" evidence="1">
    <location>
        <begin position="36"/>
        <end position="49"/>
    </location>
</feature>
<evidence type="ECO:0000256" key="1">
    <source>
        <dbReference type="SAM" id="MobiDB-lite"/>
    </source>
</evidence>
<organism evidence="2 3">
    <name type="scientific">Trypanosoma rangeli SC58</name>
    <dbReference type="NCBI Taxonomy" id="429131"/>
    <lineage>
        <taxon>Eukaryota</taxon>
        <taxon>Discoba</taxon>
        <taxon>Euglenozoa</taxon>
        <taxon>Kinetoplastea</taxon>
        <taxon>Metakinetoplastina</taxon>
        <taxon>Trypanosomatida</taxon>
        <taxon>Trypanosomatidae</taxon>
        <taxon>Trypanosoma</taxon>
        <taxon>Herpetosoma</taxon>
    </lineage>
</organism>
<dbReference type="OrthoDB" id="246727at2759"/>
<feature type="compositionally biased region" description="Polar residues" evidence="1">
    <location>
        <begin position="58"/>
        <end position="68"/>
    </location>
</feature>
<reference evidence="2 3" key="1">
    <citation type="submission" date="2013-07" db="EMBL/GenBank/DDBJ databases">
        <authorList>
            <person name="Stoco P.H."/>
            <person name="Wagner G."/>
            <person name="Gerber A."/>
            <person name="Zaha A."/>
            <person name="Thompson C."/>
            <person name="Bartholomeu D.C."/>
            <person name="Luckemeyer D.D."/>
            <person name="Bahia D."/>
            <person name="Loreto E."/>
            <person name="Prestes E.B."/>
            <person name="Lima F.M."/>
            <person name="Rodrigues-Luiz G."/>
            <person name="Vallejo G.A."/>
            <person name="Filho J.F."/>
            <person name="Monteiro K.M."/>
            <person name="Tyler K.M."/>
            <person name="de Almeida L.G."/>
            <person name="Ortiz M.F."/>
            <person name="Siervo M.A."/>
            <person name="de Moraes M.H."/>
            <person name="Cunha O.L."/>
            <person name="Mendonca-Neto R."/>
            <person name="Silva R."/>
            <person name="Teixeira S.M."/>
            <person name="Murta S.M."/>
            <person name="Sincero T.C."/>
            <person name="Mendes T.A."/>
            <person name="Urmenyi T.P."/>
            <person name="Silva V.G."/>
            <person name="da Rocha W.D."/>
            <person name="Andersson B."/>
            <person name="Romanha A.J."/>
            <person name="Steindel M."/>
            <person name="de Vasconcelos A.T."/>
            <person name="Grisard E.C."/>
        </authorList>
    </citation>
    <scope>NUCLEOTIDE SEQUENCE [LARGE SCALE GENOMIC DNA]</scope>
    <source>
        <strain evidence="2 3">SC58</strain>
    </source>
</reference>
<dbReference type="Gene3D" id="2.170.150.20">
    <property type="entry name" value="Peptide methionine sulfoxide reductase"/>
    <property type="match status" value="1"/>
</dbReference>
<dbReference type="AlphaFoldDB" id="A0A061IT80"/>
<accession>A0A061IT80</accession>
<keyword evidence="3" id="KW-1185">Reference proteome</keyword>
<feature type="compositionally biased region" description="Polar residues" evidence="1">
    <location>
        <begin position="80"/>
        <end position="91"/>
    </location>
</feature>
<proteinExistence type="predicted"/>
<dbReference type="SUPFAM" id="SSF51316">
    <property type="entry name" value="Mss4-like"/>
    <property type="match status" value="1"/>
</dbReference>
<evidence type="ECO:0000313" key="2">
    <source>
        <dbReference type="EMBL" id="ESL05130.1"/>
    </source>
</evidence>
<dbReference type="VEuPathDB" id="TriTrypDB:TRSC58_07248"/>